<gene>
    <name evidence="17" type="ordered locus">A2cp1_4430</name>
</gene>
<keyword evidence="3" id="KW-0813">Transport</keyword>
<dbReference type="Gene3D" id="3.10.560.10">
    <property type="entry name" value="Outer membrane lipoprotein wza domain like"/>
    <property type="match status" value="2"/>
</dbReference>
<dbReference type="Pfam" id="PF22461">
    <property type="entry name" value="SLBB_2"/>
    <property type="match status" value="2"/>
</dbReference>
<evidence type="ECO:0000259" key="16">
    <source>
        <dbReference type="Pfam" id="PF22461"/>
    </source>
</evidence>
<keyword evidence="12" id="KW-0564">Palmitate</keyword>
<accession>B8JCM7</accession>
<keyword evidence="7" id="KW-0732">Signal</keyword>
<dbReference type="GO" id="GO:0015159">
    <property type="term" value="F:polysaccharide transmembrane transporter activity"/>
    <property type="evidence" value="ECO:0007669"/>
    <property type="project" value="InterPro"/>
</dbReference>
<dbReference type="GO" id="GO:0009279">
    <property type="term" value="C:cell outer membrane"/>
    <property type="evidence" value="ECO:0007669"/>
    <property type="project" value="UniProtKB-SubCell"/>
</dbReference>
<keyword evidence="5" id="KW-0762">Sugar transport</keyword>
<comment type="similarity">
    <text evidence="2">Belongs to the BexD/CtrA/VexA family.</text>
</comment>
<evidence type="ECO:0000256" key="13">
    <source>
        <dbReference type="ARBA" id="ARBA00023237"/>
    </source>
</evidence>
<keyword evidence="8" id="KW-0625">Polysaccharide transport</keyword>
<dbReference type="Gene3D" id="3.30.1950.10">
    <property type="entry name" value="wza like domain"/>
    <property type="match status" value="1"/>
</dbReference>
<evidence type="ECO:0000256" key="3">
    <source>
        <dbReference type="ARBA" id="ARBA00022448"/>
    </source>
</evidence>
<feature type="domain" description="Polysaccharide export protein N-terminal" evidence="15">
    <location>
        <begin position="78"/>
        <end position="161"/>
    </location>
</feature>
<dbReference type="InterPro" id="IPR049712">
    <property type="entry name" value="Poly_export"/>
</dbReference>
<dbReference type="GO" id="GO:0006811">
    <property type="term" value="P:monoatomic ion transport"/>
    <property type="evidence" value="ECO:0007669"/>
    <property type="project" value="UniProtKB-KW"/>
</dbReference>
<evidence type="ECO:0000256" key="1">
    <source>
        <dbReference type="ARBA" id="ARBA00004571"/>
    </source>
</evidence>
<dbReference type="NCBIfam" id="NF011658">
    <property type="entry name" value="PRK15078.1"/>
    <property type="match status" value="1"/>
</dbReference>
<sequence>MEGLVRRSVLLIAVALSGCSHISPGLHMRESALEGRGEKGADVKVLPITPALLVEQAGARARAAGARAADPLAETLAGYQYRVAPYDVLSIIVWDHPELTIPAGEYRPPEQTGNPVNADGTMFYPHVGVVEVAGKTLPEIRALLTERLRKYVANPQLDVRVAAFRGKRFQVTGEVVQPSTLPVTDVPVRVQDAIASAKGLTKDAWTRGVTLTRAGRTYALDLQALYEEGDVTQNWLLQDGDILNVPSREQNKVFVLGEVRKPSSKLMAKGRMSLAEAIGDSEGFDPLTSNPGEVYVLRGRYEAPRVFKLDASSADALLLAVQFQLEPYDVVFVSQYKLTDWNRVMTQILPTVQGIWQTVDVGNRTGVY</sequence>
<evidence type="ECO:0000256" key="9">
    <source>
        <dbReference type="ARBA" id="ARBA00023065"/>
    </source>
</evidence>
<dbReference type="InterPro" id="IPR003715">
    <property type="entry name" value="Poly_export_N"/>
</dbReference>
<feature type="domain" description="SLBB" evidence="16">
    <location>
        <begin position="252"/>
        <end position="333"/>
    </location>
</feature>
<dbReference type="Proteomes" id="UP000007089">
    <property type="component" value="Chromosome"/>
</dbReference>
<evidence type="ECO:0000256" key="6">
    <source>
        <dbReference type="ARBA" id="ARBA00022692"/>
    </source>
</evidence>
<evidence type="ECO:0000256" key="11">
    <source>
        <dbReference type="ARBA" id="ARBA00023136"/>
    </source>
</evidence>
<keyword evidence="6" id="KW-0812">Transmembrane</keyword>
<evidence type="ECO:0000256" key="7">
    <source>
        <dbReference type="ARBA" id="ARBA00022729"/>
    </source>
</evidence>
<keyword evidence="4" id="KW-1134">Transmembrane beta strand</keyword>
<reference evidence="17" key="1">
    <citation type="submission" date="2009-01" db="EMBL/GenBank/DDBJ databases">
        <title>Complete sequence of Anaeromyxobacter dehalogenans 2CP-1.</title>
        <authorList>
            <consortium name="US DOE Joint Genome Institute"/>
            <person name="Lucas S."/>
            <person name="Copeland A."/>
            <person name="Lapidus A."/>
            <person name="Glavina del Rio T."/>
            <person name="Dalin E."/>
            <person name="Tice H."/>
            <person name="Bruce D."/>
            <person name="Goodwin L."/>
            <person name="Pitluck S."/>
            <person name="Saunders E."/>
            <person name="Brettin T."/>
            <person name="Detter J.C."/>
            <person name="Han C."/>
            <person name="Larimer F."/>
            <person name="Land M."/>
            <person name="Hauser L."/>
            <person name="Kyrpides N."/>
            <person name="Ovchinnikova G."/>
            <person name="Beliaev A.S."/>
            <person name="Richardson P."/>
        </authorList>
    </citation>
    <scope>NUCLEOTIDE SEQUENCE</scope>
    <source>
        <strain evidence="17">2CP-1</strain>
    </source>
</reference>
<evidence type="ECO:0000313" key="18">
    <source>
        <dbReference type="Proteomes" id="UP000007089"/>
    </source>
</evidence>
<dbReference type="HOGENOM" id="CLU_038343_4_2_7"/>
<keyword evidence="18" id="KW-1185">Reference proteome</keyword>
<keyword evidence="13" id="KW-0998">Cell outer membrane</keyword>
<keyword evidence="11" id="KW-0472">Membrane</keyword>
<dbReference type="EMBL" id="CP001359">
    <property type="protein sequence ID" value="ACL67747.1"/>
    <property type="molecule type" value="Genomic_DNA"/>
</dbReference>
<evidence type="ECO:0000313" key="17">
    <source>
        <dbReference type="EMBL" id="ACL67747.1"/>
    </source>
</evidence>
<dbReference type="PANTHER" id="PTHR33619:SF3">
    <property type="entry name" value="POLYSACCHARIDE EXPORT PROTEIN GFCE-RELATED"/>
    <property type="match status" value="1"/>
</dbReference>
<evidence type="ECO:0000256" key="14">
    <source>
        <dbReference type="ARBA" id="ARBA00023288"/>
    </source>
</evidence>
<dbReference type="Pfam" id="PF02563">
    <property type="entry name" value="Poly_export"/>
    <property type="match status" value="1"/>
</dbReference>
<feature type="domain" description="SLBB" evidence="16">
    <location>
        <begin position="167"/>
        <end position="245"/>
    </location>
</feature>
<keyword evidence="9" id="KW-0406">Ion transport</keyword>
<dbReference type="InterPro" id="IPR054765">
    <property type="entry name" value="SLBB_dom"/>
</dbReference>
<dbReference type="GO" id="GO:0046930">
    <property type="term" value="C:pore complex"/>
    <property type="evidence" value="ECO:0007669"/>
    <property type="project" value="UniProtKB-KW"/>
</dbReference>
<evidence type="ECO:0000256" key="12">
    <source>
        <dbReference type="ARBA" id="ARBA00023139"/>
    </source>
</evidence>
<evidence type="ECO:0000256" key="10">
    <source>
        <dbReference type="ARBA" id="ARBA00023114"/>
    </source>
</evidence>
<dbReference type="KEGG" id="acp:A2cp1_4430"/>
<dbReference type="PROSITE" id="PS51257">
    <property type="entry name" value="PROKAR_LIPOPROTEIN"/>
    <property type="match status" value="1"/>
</dbReference>
<evidence type="ECO:0000256" key="5">
    <source>
        <dbReference type="ARBA" id="ARBA00022597"/>
    </source>
</evidence>
<proteinExistence type="inferred from homology"/>
<keyword evidence="14" id="KW-0449">Lipoprotein</keyword>
<dbReference type="GO" id="GO:0015288">
    <property type="term" value="F:porin activity"/>
    <property type="evidence" value="ECO:0007669"/>
    <property type="project" value="UniProtKB-KW"/>
</dbReference>
<evidence type="ECO:0000256" key="8">
    <source>
        <dbReference type="ARBA" id="ARBA00023047"/>
    </source>
</evidence>
<organism evidence="17 18">
    <name type="scientific">Anaeromyxobacter dehalogenans (strain ATCC BAA-258 / DSM 21875 / 2CP-1)</name>
    <dbReference type="NCBI Taxonomy" id="455488"/>
    <lineage>
        <taxon>Bacteria</taxon>
        <taxon>Pseudomonadati</taxon>
        <taxon>Myxococcota</taxon>
        <taxon>Myxococcia</taxon>
        <taxon>Myxococcales</taxon>
        <taxon>Cystobacterineae</taxon>
        <taxon>Anaeromyxobacteraceae</taxon>
        <taxon>Anaeromyxobacter</taxon>
    </lineage>
</organism>
<protein>
    <submittedName>
        <fullName evidence="17">Polysaccharide export protein</fullName>
    </submittedName>
</protein>
<evidence type="ECO:0000259" key="15">
    <source>
        <dbReference type="Pfam" id="PF02563"/>
    </source>
</evidence>
<dbReference type="PANTHER" id="PTHR33619">
    <property type="entry name" value="POLYSACCHARIDE EXPORT PROTEIN GFCE-RELATED"/>
    <property type="match status" value="1"/>
</dbReference>
<dbReference type="AlphaFoldDB" id="B8JCM7"/>
<evidence type="ECO:0000256" key="4">
    <source>
        <dbReference type="ARBA" id="ARBA00022452"/>
    </source>
</evidence>
<comment type="subcellular location">
    <subcellularLocation>
        <location evidence="1">Cell outer membrane</location>
        <topology evidence="1">Multi-pass membrane protein</topology>
    </subcellularLocation>
</comment>
<keyword evidence="10" id="KW-0626">Porin</keyword>
<name>B8JCM7_ANAD2</name>
<evidence type="ECO:0000256" key="2">
    <source>
        <dbReference type="ARBA" id="ARBA00009450"/>
    </source>
</evidence>